<dbReference type="SUPFAM" id="SSF47473">
    <property type="entry name" value="EF-hand"/>
    <property type="match status" value="1"/>
</dbReference>
<accession>A0A3R7EBI8</accession>
<dbReference type="EMBL" id="QUTG01002745">
    <property type="protein sequence ID" value="RHY94878.1"/>
    <property type="molecule type" value="Genomic_DNA"/>
</dbReference>
<dbReference type="GO" id="GO:0005509">
    <property type="term" value="F:calcium ion binding"/>
    <property type="evidence" value="ECO:0007669"/>
    <property type="project" value="InterPro"/>
</dbReference>
<evidence type="ECO:0000313" key="4">
    <source>
        <dbReference type="EMBL" id="RHY94878.1"/>
    </source>
</evidence>
<dbReference type="Pfam" id="PF13202">
    <property type="entry name" value="EF-hand_5"/>
    <property type="match status" value="1"/>
</dbReference>
<dbReference type="PROSITE" id="PS50222">
    <property type="entry name" value="EF_HAND_2"/>
    <property type="match status" value="1"/>
</dbReference>
<dbReference type="Proteomes" id="UP000285430">
    <property type="component" value="Unassembled WGS sequence"/>
</dbReference>
<feature type="domain" description="EF-hand" evidence="2">
    <location>
        <begin position="50"/>
        <end position="85"/>
    </location>
</feature>
<evidence type="ECO:0000313" key="7">
    <source>
        <dbReference type="Proteomes" id="UP000285712"/>
    </source>
</evidence>
<reference evidence="6 7" key="1">
    <citation type="submission" date="2018-08" db="EMBL/GenBank/DDBJ databases">
        <title>Aphanomyces genome sequencing and annotation.</title>
        <authorList>
            <person name="Minardi D."/>
            <person name="Oidtmann B."/>
            <person name="Van Der Giezen M."/>
            <person name="Studholme D.J."/>
        </authorList>
    </citation>
    <scope>NUCLEOTIDE SEQUENCE [LARGE SCALE GENOMIC DNA]</scope>
    <source>
        <strain evidence="5 6">Da</strain>
        <strain evidence="4 7">Sv</strain>
    </source>
</reference>
<gene>
    <name evidence="3" type="ORF">AaE_015788</name>
    <name evidence="4" type="ORF">DYB35_009380</name>
    <name evidence="5" type="ORF">DYB37_009821</name>
</gene>
<proteinExistence type="predicted"/>
<dbReference type="VEuPathDB" id="FungiDB:H257_14074"/>
<sequence length="110" mass="12294">MNQIKTIVDDCIADMWMALDPNGKGVLEKHTAQYFVSLLSGAIEAHGGQVEPFDFDNDFDEFDTDGDGKLSRSEMRSFVEQLMGIPLISYFRFGGPMVNAADHRQCIESL</sequence>
<keyword evidence="1" id="KW-0106">Calcium</keyword>
<dbReference type="PROSITE" id="PS00018">
    <property type="entry name" value="EF_HAND_1"/>
    <property type="match status" value="1"/>
</dbReference>
<reference evidence="3 8" key="2">
    <citation type="submission" date="2019-06" db="EMBL/GenBank/DDBJ databases">
        <title>Genomics analysis of Aphanomyces spp. identifies a new class of oomycete effector associated with host adaptation.</title>
        <authorList>
            <person name="Gaulin E."/>
        </authorList>
    </citation>
    <scope>NUCLEOTIDE SEQUENCE [LARGE SCALE GENOMIC DNA]</scope>
    <source>
        <strain evidence="3 8">E</strain>
    </source>
</reference>
<evidence type="ECO:0000313" key="6">
    <source>
        <dbReference type="Proteomes" id="UP000285430"/>
    </source>
</evidence>
<evidence type="ECO:0000313" key="3">
    <source>
        <dbReference type="EMBL" id="KAF0702668.1"/>
    </source>
</evidence>
<evidence type="ECO:0000256" key="1">
    <source>
        <dbReference type="ARBA" id="ARBA00022837"/>
    </source>
</evidence>
<dbReference type="InterPro" id="IPR011992">
    <property type="entry name" value="EF-hand-dom_pair"/>
</dbReference>
<dbReference type="Gene3D" id="1.10.238.10">
    <property type="entry name" value="EF-hand"/>
    <property type="match status" value="1"/>
</dbReference>
<comment type="caution">
    <text evidence="4">The sequence shown here is derived from an EMBL/GenBank/DDBJ whole genome shotgun (WGS) entry which is preliminary data.</text>
</comment>
<evidence type="ECO:0000259" key="2">
    <source>
        <dbReference type="PROSITE" id="PS50222"/>
    </source>
</evidence>
<name>A0A3R7EBI8_APHAT</name>
<protein>
    <recommendedName>
        <fullName evidence="2">EF-hand domain-containing protein</fullName>
    </recommendedName>
</protein>
<dbReference type="Proteomes" id="UP000469452">
    <property type="component" value="Unassembled WGS sequence"/>
</dbReference>
<dbReference type="SMART" id="SM00054">
    <property type="entry name" value="EFh"/>
    <property type="match status" value="2"/>
</dbReference>
<evidence type="ECO:0000313" key="5">
    <source>
        <dbReference type="EMBL" id="RHZ09091.1"/>
    </source>
</evidence>
<dbReference type="AlphaFoldDB" id="A0A3R7EBI8"/>
<dbReference type="InterPro" id="IPR002048">
    <property type="entry name" value="EF_hand_dom"/>
</dbReference>
<evidence type="ECO:0000313" key="8">
    <source>
        <dbReference type="Proteomes" id="UP000469452"/>
    </source>
</evidence>
<dbReference type="EMBL" id="VJMI01021048">
    <property type="protein sequence ID" value="KAF0702668.1"/>
    <property type="molecule type" value="Genomic_DNA"/>
</dbReference>
<organism evidence="4 7">
    <name type="scientific">Aphanomyces astaci</name>
    <name type="common">Crayfish plague agent</name>
    <dbReference type="NCBI Taxonomy" id="112090"/>
    <lineage>
        <taxon>Eukaryota</taxon>
        <taxon>Sar</taxon>
        <taxon>Stramenopiles</taxon>
        <taxon>Oomycota</taxon>
        <taxon>Saprolegniomycetes</taxon>
        <taxon>Saprolegniales</taxon>
        <taxon>Verrucalvaceae</taxon>
        <taxon>Aphanomyces</taxon>
    </lineage>
</organism>
<dbReference type="Proteomes" id="UP000285712">
    <property type="component" value="Unassembled WGS sequence"/>
</dbReference>
<dbReference type="InterPro" id="IPR018247">
    <property type="entry name" value="EF_Hand_1_Ca_BS"/>
</dbReference>
<dbReference type="EMBL" id="QUTH01005676">
    <property type="protein sequence ID" value="RHZ09091.1"/>
    <property type="molecule type" value="Genomic_DNA"/>
</dbReference>